<dbReference type="EC" id="2.3.3.10" evidence="7"/>
<feature type="binding site" evidence="4">
    <location>
        <position position="42"/>
    </location>
    <ligand>
        <name>(3S)-3-hydroxy-3-methylglutaryl-CoA</name>
        <dbReference type="ChEBI" id="CHEBI:43074"/>
    </ligand>
</feature>
<protein>
    <submittedName>
        <fullName evidence="7">Hydroxymethylglutaryl-CoA synthase</fullName>
        <ecNumber evidence="7">2.3.3.10</ecNumber>
    </submittedName>
</protein>
<feature type="domain" description="Hydroxymethylglutaryl-coenzyme A synthase C-terminal" evidence="6">
    <location>
        <begin position="278"/>
        <end position="343"/>
    </location>
</feature>
<dbReference type="Pfam" id="PF08540">
    <property type="entry name" value="HMG_CoA_synt_C"/>
    <property type="match status" value="2"/>
</dbReference>
<feature type="binding site" evidence="4">
    <location>
        <position position="288"/>
    </location>
    <ligand>
        <name>(3S)-3-hydroxy-3-methylglutaryl-CoA</name>
        <dbReference type="ChEBI" id="CHEBI:43074"/>
    </ligand>
</feature>
<dbReference type="InterPro" id="IPR013528">
    <property type="entry name" value="HMG_CoA_synth_N"/>
</dbReference>
<feature type="domain" description="Hydroxymethylglutaryl-coenzyme A synthase C-terminal" evidence="6">
    <location>
        <begin position="189"/>
        <end position="259"/>
    </location>
</feature>
<dbReference type="PANTHER" id="PTHR43323:SF2">
    <property type="entry name" value="HYDROXYMETHYLGLUTARYL-COA SYNTHASE"/>
    <property type="match status" value="1"/>
</dbReference>
<feature type="active site" description="Acyl-thioester intermediate" evidence="3">
    <location>
        <position position="124"/>
    </location>
</feature>
<evidence type="ECO:0000313" key="8">
    <source>
        <dbReference type="Proteomes" id="UP000019146"/>
    </source>
</evidence>
<name>A0A0N7JUX3_9BURK</name>
<feature type="binding site" evidence="4">
    <location>
        <position position="255"/>
    </location>
    <ligand>
        <name>(3S)-3-hydroxy-3-methylglutaryl-CoA</name>
        <dbReference type="ChEBI" id="CHEBI:43074"/>
    </ligand>
</feature>
<proteinExistence type="inferred from homology"/>
<dbReference type="GO" id="GO:0006084">
    <property type="term" value="P:acetyl-CoA metabolic process"/>
    <property type="evidence" value="ECO:0007669"/>
    <property type="project" value="InterPro"/>
</dbReference>
<keyword evidence="2 7" id="KW-0808">Transferase</keyword>
<evidence type="ECO:0000256" key="3">
    <source>
        <dbReference type="PIRSR" id="PIRSR611554-1"/>
    </source>
</evidence>
<accession>A0A0N7JUX3</accession>
<comment type="similarity">
    <text evidence="1">Belongs to the thiolase-like superfamily. HMG-CoA synthase family.</text>
</comment>
<dbReference type="InterPro" id="IPR016039">
    <property type="entry name" value="Thiolase-like"/>
</dbReference>
<feature type="domain" description="Hydroxymethylglutaryl-coenzyme A synthase N-terminal" evidence="5">
    <location>
        <begin position="12"/>
        <end position="176"/>
    </location>
</feature>
<dbReference type="InterPro" id="IPR013746">
    <property type="entry name" value="HMG_CoA_synt_C_dom"/>
</dbReference>
<feature type="binding site" evidence="4">
    <location>
        <position position="156"/>
    </location>
    <ligand>
        <name>(3S)-3-hydroxy-3-methylglutaryl-CoA</name>
        <dbReference type="ChEBI" id="CHEBI:43074"/>
    </ligand>
</feature>
<organism evidence="7 8">
    <name type="scientific">Paraburkholderia caribensis MBA4</name>
    <dbReference type="NCBI Taxonomy" id="1323664"/>
    <lineage>
        <taxon>Bacteria</taxon>
        <taxon>Pseudomonadati</taxon>
        <taxon>Pseudomonadota</taxon>
        <taxon>Betaproteobacteria</taxon>
        <taxon>Burkholderiales</taxon>
        <taxon>Burkholderiaceae</taxon>
        <taxon>Paraburkholderia</taxon>
    </lineage>
</organism>
<feature type="active site" description="Proton donor/acceptor" evidence="3">
    <location>
        <position position="92"/>
    </location>
</feature>
<dbReference type="Pfam" id="PF01154">
    <property type="entry name" value="HMG_CoA_synt_N"/>
    <property type="match status" value="1"/>
</dbReference>
<evidence type="ECO:0000259" key="6">
    <source>
        <dbReference type="Pfam" id="PF08540"/>
    </source>
</evidence>
<keyword evidence="7" id="KW-0012">Acyltransferase</keyword>
<dbReference type="InterPro" id="IPR011554">
    <property type="entry name" value="HMG_CoA_synthase_prok"/>
</dbReference>
<dbReference type="KEGG" id="bcai:K788_0007645"/>
<feature type="active site" description="Proton donor/acceptor" evidence="3">
    <location>
        <position position="246"/>
    </location>
</feature>
<dbReference type="Proteomes" id="UP000019146">
    <property type="component" value="Chromosome 2"/>
</dbReference>
<dbReference type="EMBL" id="CP012747">
    <property type="protein sequence ID" value="ALL67613.1"/>
    <property type="molecule type" value="Genomic_DNA"/>
</dbReference>
<evidence type="ECO:0000256" key="4">
    <source>
        <dbReference type="PIRSR" id="PIRSR611554-2"/>
    </source>
</evidence>
<reference evidence="7 8" key="1">
    <citation type="journal article" date="2014" name="Genome Announc.">
        <title>Draft Genome Sequence of the Haloacid-Degrading Burkholderia caribensis Strain MBA4.</title>
        <authorList>
            <person name="Pan Y."/>
            <person name="Kong K.F."/>
            <person name="Tsang J.S."/>
        </authorList>
    </citation>
    <scope>NUCLEOTIDE SEQUENCE [LARGE SCALE GENOMIC DNA]</scope>
    <source>
        <strain evidence="7 8">MBA4</strain>
    </source>
</reference>
<dbReference type="SUPFAM" id="SSF53901">
    <property type="entry name" value="Thiolase-like"/>
    <property type="match status" value="2"/>
</dbReference>
<gene>
    <name evidence="7" type="ORF">K788_0007645</name>
</gene>
<dbReference type="Gene3D" id="3.40.47.10">
    <property type="match status" value="2"/>
</dbReference>
<dbReference type="CDD" id="cd00827">
    <property type="entry name" value="init_cond_enzymes"/>
    <property type="match status" value="1"/>
</dbReference>
<dbReference type="GO" id="GO:0004421">
    <property type="term" value="F:hydroxymethylglutaryl-CoA synthase activity"/>
    <property type="evidence" value="ECO:0007669"/>
    <property type="project" value="UniProtKB-EC"/>
</dbReference>
<evidence type="ECO:0000256" key="2">
    <source>
        <dbReference type="ARBA" id="ARBA00022679"/>
    </source>
</evidence>
<dbReference type="NCBIfam" id="TIGR01835">
    <property type="entry name" value="HMG-CoA-S_prok"/>
    <property type="match status" value="1"/>
</dbReference>
<sequence length="408" mass="44920">MFFSIFNSSLEWTMKVGIDDISLYVPGFYFPLTELAKQHGIDADKYLIGIGQEKMAVPSPDEDIVSMAANAAAPLLNSAVVNSISTVILATESGIDQSKSAGMFVHGVLGLASNCRVIEIKQACYGATAGIQMAYAMIHQRPHERVLVIATDVARYQQNSEGECTQGAGAIAMIISSAPRILEIHPHQGRHSVDVMDFWRPNQHKAALVDGKLSIDVYLDSLKQSWKNYRKDGGRPLVALQHLCFHQPFTKMAKKAFSVFETIEPDAAAKIGARSYQLSQIYGREIGNCYTASLYIALLSLLDNSEEDLSNHHVGLFSYGSGSVGEFFSGTIVEGYTKHSRKGAHAAMLKYRSALSYETYQNWFYQDVAADVASYRVPTLTSGQYRFSGSEGFRRLYAPSLHLQKKAG</sequence>
<dbReference type="PANTHER" id="PTHR43323">
    <property type="entry name" value="3-HYDROXY-3-METHYLGLUTARYL COENZYME A SYNTHASE"/>
    <property type="match status" value="1"/>
</dbReference>
<evidence type="ECO:0000256" key="1">
    <source>
        <dbReference type="ARBA" id="ARBA00007061"/>
    </source>
</evidence>
<evidence type="ECO:0000313" key="7">
    <source>
        <dbReference type="EMBL" id="ALL67613.1"/>
    </source>
</evidence>
<evidence type="ECO:0000259" key="5">
    <source>
        <dbReference type="Pfam" id="PF01154"/>
    </source>
</evidence>
<dbReference type="AlphaFoldDB" id="A0A0N7JUX3"/>